<dbReference type="NCBIfam" id="TIGR03912">
    <property type="entry name" value="PylS_Nterm"/>
    <property type="match status" value="1"/>
</dbReference>
<evidence type="ECO:0000256" key="1">
    <source>
        <dbReference type="ARBA" id="ARBA00022490"/>
    </source>
</evidence>
<dbReference type="Pfam" id="PF01409">
    <property type="entry name" value="tRNA-synt_2d"/>
    <property type="match status" value="1"/>
</dbReference>
<sequence>MERKPLDLLIDTNGVWLSRNGLLHGVKNFEVSRNHIHITTDCGSRFTVRNSRKSRSARALRNNKYRKACKNCKLSDERINRFVTKDFGRGSQARVITASKTKKSKPPKATVVKAVSSKSNEMPPVAKEAKKEKVVKPDYTPAQKKRITTLLSPADDLSSVKELPPFKELETELVKKRKQDLRHMYEKDRRHQLAQLERDISLFLIEKGFMEVRTSVLIPAKFIERMGITEEDPLYKQIFRVDENTCLRPMLAPGLYNYLHNFDNIMPDPLKIFEIGTCYRKESDGKEHLEEFTMINFCQMGSGCTRENLLNVIDDLLKYLNIDYEVISDNCMVYGDTIDIMHGDMEISSAVVGPIPQDLDWGVNKPWMGAGMGLERLLKVKHKYTNIKRSSRSISYYNGITTNLR</sequence>
<dbReference type="EMBL" id="FNMU01000001">
    <property type="protein sequence ID" value="SDW05682.1"/>
    <property type="molecule type" value="Genomic_DNA"/>
</dbReference>
<keyword evidence="5 7" id="KW-0648">Protein biosynthesis</keyword>
<dbReference type="GeneID" id="30582513"/>
<dbReference type="InterPro" id="IPR006195">
    <property type="entry name" value="aa-tRNA-synth_II"/>
</dbReference>
<gene>
    <name evidence="7 9" type="primary">pylS</name>
    <name evidence="9" type="ORF">BHR79_02105</name>
    <name evidence="10" type="ORF">EFE40_00680</name>
    <name evidence="11" type="ORF">SAMN04515625_0246</name>
</gene>
<evidence type="ECO:0000256" key="6">
    <source>
        <dbReference type="ARBA" id="ARBA00023146"/>
    </source>
</evidence>
<dbReference type="Proteomes" id="UP000267921">
    <property type="component" value="Unassembled WGS sequence"/>
</dbReference>
<dbReference type="GO" id="GO:0006418">
    <property type="term" value="P:tRNA aminoacylation for protein translation"/>
    <property type="evidence" value="ECO:0007669"/>
    <property type="project" value="UniProtKB-UniRule"/>
</dbReference>
<keyword evidence="12" id="KW-1185">Reference proteome</keyword>
<dbReference type="HAMAP" id="MF_01573">
    <property type="entry name" value="Pyl_tRNA_synth"/>
    <property type="match status" value="1"/>
</dbReference>
<dbReference type="STRING" id="2177.BHR79_02105"/>
<comment type="similarity">
    <text evidence="7">Belongs to the class-II aminoacyl-tRNA synthetase family.</text>
</comment>
<evidence type="ECO:0000313" key="12">
    <source>
        <dbReference type="Proteomes" id="UP000186879"/>
    </source>
</evidence>
<comment type="subcellular location">
    <subcellularLocation>
        <location evidence="7">Cytoplasm</location>
    </subcellularLocation>
</comment>
<dbReference type="NCBIfam" id="NF007083">
    <property type="entry name" value="PRK09537.1"/>
    <property type="match status" value="1"/>
</dbReference>
<name>A0A1L3Q0J4_9EURY</name>
<evidence type="ECO:0000256" key="4">
    <source>
        <dbReference type="ARBA" id="ARBA00022840"/>
    </source>
</evidence>
<dbReference type="GO" id="GO:0005524">
    <property type="term" value="F:ATP binding"/>
    <property type="evidence" value="ECO:0007669"/>
    <property type="project" value="UniProtKB-UniRule"/>
</dbReference>
<dbReference type="EMBL" id="CP017921">
    <property type="protein sequence ID" value="APH38397.1"/>
    <property type="molecule type" value="Genomic_DNA"/>
</dbReference>
<evidence type="ECO:0000256" key="5">
    <source>
        <dbReference type="ARBA" id="ARBA00022917"/>
    </source>
</evidence>
<dbReference type="AlphaFoldDB" id="A0A1L3Q0J4"/>
<keyword evidence="6 7" id="KW-0030">Aminoacyl-tRNA synthetase</keyword>
<feature type="domain" description="Aminoacyl-transfer RNA synthetases class-II family profile" evidence="8">
    <location>
        <begin position="196"/>
        <end position="405"/>
    </location>
</feature>
<keyword evidence="3 7" id="KW-0547">Nucleotide-binding</keyword>
<organism evidence="9 12">
    <name type="scientific">Methanohalophilus halophilus</name>
    <dbReference type="NCBI Taxonomy" id="2177"/>
    <lineage>
        <taxon>Archaea</taxon>
        <taxon>Methanobacteriati</taxon>
        <taxon>Methanobacteriota</taxon>
        <taxon>Stenosarchaea group</taxon>
        <taxon>Methanomicrobia</taxon>
        <taxon>Methanosarcinales</taxon>
        <taxon>Methanosarcinaceae</taxon>
        <taxon>Methanohalophilus</taxon>
    </lineage>
</organism>
<keyword evidence="2 7" id="KW-0436">Ligase</keyword>
<dbReference type="Gene3D" id="1.10.287.540">
    <property type="entry name" value="Helix hairpin bin"/>
    <property type="match status" value="1"/>
</dbReference>
<protein>
    <recommendedName>
        <fullName evidence="7">Pyrrolysine--tRNA ligase</fullName>
        <ecNumber evidence="7">6.1.1.26</ecNumber>
    </recommendedName>
    <alternativeName>
        <fullName evidence="7">Pyrrolysyl-tRNA synthetase</fullName>
        <shortName evidence="7">PylRS</shortName>
    </alternativeName>
</protein>
<accession>A0A1L3Q0J4</accession>
<dbReference type="GO" id="GO:0000049">
    <property type="term" value="F:tRNA binding"/>
    <property type="evidence" value="ECO:0007669"/>
    <property type="project" value="InterPro"/>
</dbReference>
<evidence type="ECO:0000313" key="10">
    <source>
        <dbReference type="EMBL" id="RNI10731.1"/>
    </source>
</evidence>
<keyword evidence="1 7" id="KW-0963">Cytoplasm</keyword>
<dbReference type="GO" id="GO:0005737">
    <property type="term" value="C:cytoplasm"/>
    <property type="evidence" value="ECO:0007669"/>
    <property type="project" value="UniProtKB-SubCell"/>
</dbReference>
<dbReference type="InterPro" id="IPR045864">
    <property type="entry name" value="aa-tRNA-synth_II/BPL/LPL"/>
</dbReference>
<reference evidence="9 12" key="1">
    <citation type="submission" date="2016-10" db="EMBL/GenBank/DDBJ databases">
        <title>Methanohalophilus halophilus.</title>
        <authorList>
            <person name="L'haridon S."/>
        </authorList>
    </citation>
    <scope>NUCLEOTIDE SEQUENCE [LARGE SCALE GENOMIC DNA]</scope>
    <source>
        <strain evidence="9 12">Z-7982</strain>
    </source>
</reference>
<evidence type="ECO:0000256" key="2">
    <source>
        <dbReference type="ARBA" id="ARBA00022598"/>
    </source>
</evidence>
<evidence type="ECO:0000256" key="7">
    <source>
        <dbReference type="HAMAP-Rule" id="MF_01573"/>
    </source>
</evidence>
<keyword evidence="4 7" id="KW-0067">ATP-binding</keyword>
<dbReference type="PROSITE" id="PS50862">
    <property type="entry name" value="AA_TRNA_LIGASE_II"/>
    <property type="match status" value="1"/>
</dbReference>
<evidence type="ECO:0000256" key="3">
    <source>
        <dbReference type="ARBA" id="ARBA00022741"/>
    </source>
</evidence>
<dbReference type="EMBL" id="RJJG01000001">
    <property type="protein sequence ID" value="RNI10731.1"/>
    <property type="molecule type" value="Genomic_DNA"/>
</dbReference>
<reference evidence="11 13" key="2">
    <citation type="submission" date="2016-10" db="EMBL/GenBank/DDBJ databases">
        <authorList>
            <person name="de Groot N.N."/>
        </authorList>
    </citation>
    <scope>NUCLEOTIDE SEQUENCE [LARGE SCALE GENOMIC DNA]</scope>
    <source>
        <strain evidence="11 13">Z-7982</strain>
    </source>
</reference>
<dbReference type="OrthoDB" id="52632at2157"/>
<dbReference type="InterPro" id="IPR023878">
    <property type="entry name" value="Pyrrolysyl-tRNA_ligase_N"/>
</dbReference>
<evidence type="ECO:0000313" key="11">
    <source>
        <dbReference type="EMBL" id="SDW05682.1"/>
    </source>
</evidence>
<comment type="catalytic activity">
    <reaction evidence="7">
        <text>tRNA(Pyl) + L-pyrrolysine + ATP = L-pyrrolysyl-tRNA(Pyl) + AMP + diphosphate</text>
        <dbReference type="Rhea" id="RHEA:19277"/>
        <dbReference type="Rhea" id="RHEA-COMP:9720"/>
        <dbReference type="Rhea" id="RHEA-COMP:9721"/>
        <dbReference type="ChEBI" id="CHEBI:30616"/>
        <dbReference type="ChEBI" id="CHEBI:33019"/>
        <dbReference type="ChEBI" id="CHEBI:58499"/>
        <dbReference type="ChEBI" id="CHEBI:78442"/>
        <dbReference type="ChEBI" id="CHEBI:78556"/>
        <dbReference type="ChEBI" id="CHEBI:456215"/>
        <dbReference type="EC" id="6.1.1.26"/>
    </reaction>
</comment>
<dbReference type="GO" id="GO:0043767">
    <property type="term" value="F:pyrrolysyl-tRNA synthetase activity"/>
    <property type="evidence" value="ECO:0007669"/>
    <property type="project" value="UniProtKB-EC"/>
</dbReference>
<dbReference type="RefSeq" id="WP_072560754.1">
    <property type="nucleotide sequence ID" value="NZ_CP017921.1"/>
</dbReference>
<dbReference type="Proteomes" id="UP000198669">
    <property type="component" value="Unassembled WGS sequence"/>
</dbReference>
<evidence type="ECO:0000313" key="14">
    <source>
        <dbReference type="Proteomes" id="UP000267921"/>
    </source>
</evidence>
<dbReference type="SUPFAM" id="SSF55681">
    <property type="entry name" value="Class II aaRS and biotin synthetases"/>
    <property type="match status" value="1"/>
</dbReference>
<dbReference type="Gene3D" id="3.30.930.10">
    <property type="entry name" value="Bira Bifunctional Protein, Domain 2"/>
    <property type="match status" value="1"/>
</dbReference>
<dbReference type="InterPro" id="IPR002319">
    <property type="entry name" value="Phenylalanyl-tRNA_Synthase"/>
</dbReference>
<dbReference type="EC" id="6.1.1.26" evidence="7"/>
<reference evidence="10 14" key="3">
    <citation type="submission" date="2018-10" db="EMBL/GenBank/DDBJ databases">
        <title>Cultivation of a novel Methanohalophilus strain from Kebrit Deep of the Red Sea and a genomic comparison of members of the genus Methanohalophilus.</title>
        <authorList>
            <person name="Guan Y."/>
            <person name="Ngugi D.K."/>
            <person name="Stingl U."/>
        </authorList>
    </citation>
    <scope>NUCLEOTIDE SEQUENCE [LARGE SCALE GENOMIC DNA]</scope>
    <source>
        <strain evidence="10 14">DSM 3094</strain>
    </source>
</reference>
<dbReference type="NCBIfam" id="TIGR02367">
    <property type="entry name" value="PylS_Cterm"/>
    <property type="match status" value="1"/>
</dbReference>
<dbReference type="Proteomes" id="UP000186879">
    <property type="component" value="Chromosome"/>
</dbReference>
<dbReference type="InterPro" id="IPR023877">
    <property type="entry name" value="Pyrrolysyl-tRNA_ligase_C"/>
</dbReference>
<dbReference type="KEGG" id="mhaz:BHR79_02105"/>
<evidence type="ECO:0000313" key="13">
    <source>
        <dbReference type="Proteomes" id="UP000198669"/>
    </source>
</evidence>
<dbReference type="InterPro" id="IPR012739">
    <property type="entry name" value="Pyrrolysyl-tRNA_ligase"/>
</dbReference>
<comment type="function">
    <text evidence="7">Catalyzes the attachment of pyrrolysine to tRNA(Pyl). Pyrrolysine is a lysine derivative encoded by the termination codon UAG.</text>
</comment>
<proteinExistence type="inferred from homology"/>
<evidence type="ECO:0000259" key="8">
    <source>
        <dbReference type="PROSITE" id="PS50862"/>
    </source>
</evidence>
<evidence type="ECO:0000313" key="9">
    <source>
        <dbReference type="EMBL" id="APH38397.1"/>
    </source>
</evidence>